<evidence type="ECO:0000256" key="3">
    <source>
        <dbReference type="ARBA" id="ARBA00023082"/>
    </source>
</evidence>
<dbReference type="GO" id="GO:0003677">
    <property type="term" value="F:DNA binding"/>
    <property type="evidence" value="ECO:0007669"/>
    <property type="project" value="InterPro"/>
</dbReference>
<dbReference type="SUPFAM" id="SSF88946">
    <property type="entry name" value="Sigma2 domain of RNA polymerase sigma factors"/>
    <property type="match status" value="1"/>
</dbReference>
<keyword evidence="2" id="KW-0805">Transcription regulation</keyword>
<dbReference type="PANTHER" id="PTHR43133:SF25">
    <property type="entry name" value="RNA POLYMERASE SIGMA FACTOR RFAY-RELATED"/>
    <property type="match status" value="1"/>
</dbReference>
<dbReference type="Gene3D" id="1.10.1740.10">
    <property type="match status" value="1"/>
</dbReference>
<dbReference type="PANTHER" id="PTHR43133">
    <property type="entry name" value="RNA POLYMERASE ECF-TYPE SIGMA FACTO"/>
    <property type="match status" value="1"/>
</dbReference>
<dbReference type="RefSeq" id="WP_067910621.1">
    <property type="nucleotide sequence ID" value="NZ_KQ954245.1"/>
</dbReference>
<feature type="domain" description="PhyR sigma2" evidence="6">
    <location>
        <begin position="16"/>
        <end position="67"/>
    </location>
</feature>
<evidence type="ECO:0000313" key="8">
    <source>
        <dbReference type="Proteomes" id="UP000058012"/>
    </source>
</evidence>
<dbReference type="InterPro" id="IPR039425">
    <property type="entry name" value="RNA_pol_sigma-70-like"/>
</dbReference>
<dbReference type="InterPro" id="IPR014284">
    <property type="entry name" value="RNA_pol_sigma-70_dom"/>
</dbReference>
<comment type="similarity">
    <text evidence="1">Belongs to the sigma-70 factor family. ECF subfamily.</text>
</comment>
<dbReference type="GO" id="GO:0016987">
    <property type="term" value="F:sigma factor activity"/>
    <property type="evidence" value="ECO:0007669"/>
    <property type="project" value="UniProtKB-KW"/>
</dbReference>
<comment type="caution">
    <text evidence="7">The sequence shown here is derived from an EMBL/GenBank/DDBJ whole genome shotgun (WGS) entry which is preliminary data.</text>
</comment>
<dbReference type="InterPro" id="IPR013324">
    <property type="entry name" value="RNA_pol_sigma_r3/r4-like"/>
</dbReference>
<evidence type="ECO:0000256" key="2">
    <source>
        <dbReference type="ARBA" id="ARBA00023015"/>
    </source>
</evidence>
<keyword evidence="4" id="KW-0804">Transcription</keyword>
<organism evidence="7 8">
    <name type="scientific">Novosphingobium fuchskuhlense</name>
    <dbReference type="NCBI Taxonomy" id="1117702"/>
    <lineage>
        <taxon>Bacteria</taxon>
        <taxon>Pseudomonadati</taxon>
        <taxon>Pseudomonadota</taxon>
        <taxon>Alphaproteobacteria</taxon>
        <taxon>Sphingomonadales</taxon>
        <taxon>Sphingomonadaceae</taxon>
        <taxon>Novosphingobium</taxon>
    </lineage>
</organism>
<name>A0A117UUT0_9SPHN</name>
<sequence>MGPNRSGATGLQTRIIALLPRLRRFCEGLAGSPHDGDDLMQATVERALGRAHLFDEDTRLDSWMYRIAQNLHIDRGRSLKRRGTSVDLEHAEELTGDDGRAITEARSDLAAAQRVLQALPEDQRATFLLVVVEGLSYREAAEAMEVQIGTVMSRIARARQRIAEELAPLRRQEAAR</sequence>
<proteinExistence type="inferred from homology"/>
<accession>A0A117UUT0</accession>
<gene>
    <name evidence="7" type="ORF">AQZ52_11335</name>
</gene>
<feature type="domain" description="RNA polymerase sigma factor 70 region 4 type 2" evidence="5">
    <location>
        <begin position="111"/>
        <end position="162"/>
    </location>
</feature>
<dbReference type="GO" id="GO:0006352">
    <property type="term" value="P:DNA-templated transcription initiation"/>
    <property type="evidence" value="ECO:0007669"/>
    <property type="project" value="InterPro"/>
</dbReference>
<dbReference type="STRING" id="1117702.AQZ52_11335"/>
<dbReference type="InterPro" id="IPR013249">
    <property type="entry name" value="RNA_pol_sigma70_r4_t2"/>
</dbReference>
<dbReference type="SUPFAM" id="SSF88659">
    <property type="entry name" value="Sigma3 and sigma4 domains of RNA polymerase sigma factors"/>
    <property type="match status" value="1"/>
</dbReference>
<dbReference type="InterPro" id="IPR013325">
    <property type="entry name" value="RNA_pol_sigma_r2"/>
</dbReference>
<protein>
    <submittedName>
        <fullName evidence="7">RNA polymerase subunit sigma</fullName>
    </submittedName>
</protein>
<dbReference type="CDD" id="cd06171">
    <property type="entry name" value="Sigma70_r4"/>
    <property type="match status" value="1"/>
</dbReference>
<dbReference type="AlphaFoldDB" id="A0A117UUT0"/>
<dbReference type="InterPro" id="IPR036388">
    <property type="entry name" value="WH-like_DNA-bd_sf"/>
</dbReference>
<evidence type="ECO:0000256" key="4">
    <source>
        <dbReference type="ARBA" id="ARBA00023163"/>
    </source>
</evidence>
<evidence type="ECO:0000256" key="1">
    <source>
        <dbReference type="ARBA" id="ARBA00010641"/>
    </source>
</evidence>
<dbReference type="NCBIfam" id="TIGR02937">
    <property type="entry name" value="sigma70-ECF"/>
    <property type="match status" value="1"/>
</dbReference>
<keyword evidence="3" id="KW-0731">Sigma factor</keyword>
<dbReference type="Gene3D" id="1.10.10.10">
    <property type="entry name" value="Winged helix-like DNA-binding domain superfamily/Winged helix DNA-binding domain"/>
    <property type="match status" value="1"/>
</dbReference>
<dbReference type="Pfam" id="PF22029">
    <property type="entry name" value="PhyR_sigma2"/>
    <property type="match status" value="1"/>
</dbReference>
<dbReference type="Pfam" id="PF08281">
    <property type="entry name" value="Sigma70_r4_2"/>
    <property type="match status" value="1"/>
</dbReference>
<evidence type="ECO:0000259" key="5">
    <source>
        <dbReference type="Pfam" id="PF08281"/>
    </source>
</evidence>
<evidence type="ECO:0000259" key="6">
    <source>
        <dbReference type="Pfam" id="PF22029"/>
    </source>
</evidence>
<dbReference type="InterPro" id="IPR053866">
    <property type="entry name" value="PhyR_sigma2"/>
</dbReference>
<dbReference type="Proteomes" id="UP000058012">
    <property type="component" value="Unassembled WGS sequence"/>
</dbReference>
<keyword evidence="8" id="KW-1185">Reference proteome</keyword>
<reference evidence="7 8" key="1">
    <citation type="submission" date="2015-10" db="EMBL/GenBank/DDBJ databases">
        <title>Draft genome sequence of Novosphingobium fuchskuhlense DSM 25065 isolated from a surface water sample of the southwest basin of Lake Grosse Fuchskuhle.</title>
        <authorList>
            <person name="Ruckert C."/>
            <person name="Winkler A."/>
            <person name="Glaeser J."/>
            <person name="Grossart H.-P."/>
            <person name="Kalinowski J."/>
            <person name="Glaeser S."/>
        </authorList>
    </citation>
    <scope>NUCLEOTIDE SEQUENCE [LARGE SCALE GENOMIC DNA]</scope>
    <source>
        <strain evidence="7 8">FNE08-7</strain>
    </source>
</reference>
<dbReference type="OrthoDB" id="9797134at2"/>
<dbReference type="EMBL" id="LLZS01000007">
    <property type="protein sequence ID" value="KUR71251.1"/>
    <property type="molecule type" value="Genomic_DNA"/>
</dbReference>
<evidence type="ECO:0000313" key="7">
    <source>
        <dbReference type="EMBL" id="KUR71251.1"/>
    </source>
</evidence>